<proteinExistence type="predicted"/>
<dbReference type="InterPro" id="IPR026268">
    <property type="entry name" value="RseC"/>
</dbReference>
<name>A0ABU5GPS8_9GAMM</name>
<reference evidence="2 3" key="1">
    <citation type="submission" date="2023-12" db="EMBL/GenBank/DDBJ databases">
        <title>Denitrificimonas halotolerans sp. nov.,a novel species isolated from landfill leachate.</title>
        <authorList>
            <person name="Wang S."/>
        </authorList>
    </citation>
    <scope>NUCLEOTIDE SEQUENCE [LARGE SCALE GENOMIC DNA]</scope>
    <source>
        <strain evidence="2 3">JX-1</strain>
    </source>
</reference>
<sequence length="152" mass="16422">MIKETGVVVSVDEDEVWVATQRKSTCGSCVAKTTCGQGIMTILSADKKPHMIKVRSDLKLKKGDQVTLGVAENTLVRSAFIVYMLPLLTMFIAALAVSALQVSEPWIIFSAALGFLAGAFGVRHYSDHYLDAAAMQPVVLQAQVKLNPVLEV</sequence>
<dbReference type="EMBL" id="JAXIVU010000004">
    <property type="protein sequence ID" value="MDY7218948.1"/>
    <property type="molecule type" value="Genomic_DNA"/>
</dbReference>
<accession>A0ABU5GPS8</accession>
<evidence type="ECO:0000313" key="3">
    <source>
        <dbReference type="Proteomes" id="UP001294570"/>
    </source>
</evidence>
<feature type="transmembrane region" description="Helical" evidence="1">
    <location>
        <begin position="80"/>
        <end position="100"/>
    </location>
</feature>
<dbReference type="RefSeq" id="WP_321553037.1">
    <property type="nucleotide sequence ID" value="NZ_JAXIVU010000004.1"/>
</dbReference>
<keyword evidence="1" id="KW-0472">Membrane</keyword>
<dbReference type="Pfam" id="PF04246">
    <property type="entry name" value="RseC_MucC"/>
    <property type="match status" value="1"/>
</dbReference>
<evidence type="ECO:0000313" key="2">
    <source>
        <dbReference type="EMBL" id="MDY7218948.1"/>
    </source>
</evidence>
<organism evidence="2 3">
    <name type="scientific">Denitrificimonas halotolerans</name>
    <dbReference type="NCBI Taxonomy" id="3098930"/>
    <lineage>
        <taxon>Bacteria</taxon>
        <taxon>Pseudomonadati</taxon>
        <taxon>Pseudomonadota</taxon>
        <taxon>Gammaproteobacteria</taxon>
        <taxon>Pseudomonadales</taxon>
        <taxon>Pseudomonadaceae</taxon>
        <taxon>Denitrificimonas</taxon>
    </lineage>
</organism>
<evidence type="ECO:0000256" key="1">
    <source>
        <dbReference type="SAM" id="Phobius"/>
    </source>
</evidence>
<keyword evidence="3" id="KW-1185">Reference proteome</keyword>
<feature type="transmembrane region" description="Helical" evidence="1">
    <location>
        <begin position="106"/>
        <end position="125"/>
    </location>
</feature>
<dbReference type="InterPro" id="IPR007359">
    <property type="entry name" value="SigmaE_reg_RseC_MucC"/>
</dbReference>
<protein>
    <submittedName>
        <fullName evidence="2">SoxR reducing system RseC family protein</fullName>
    </submittedName>
</protein>
<keyword evidence="1" id="KW-0812">Transmembrane</keyword>
<dbReference type="PANTHER" id="PTHR35867">
    <property type="entry name" value="PROTEIN RSEC"/>
    <property type="match status" value="1"/>
</dbReference>
<dbReference type="Proteomes" id="UP001294570">
    <property type="component" value="Unassembled WGS sequence"/>
</dbReference>
<gene>
    <name evidence="2" type="ORF">TOI97_05100</name>
</gene>
<comment type="caution">
    <text evidence="2">The sequence shown here is derived from an EMBL/GenBank/DDBJ whole genome shotgun (WGS) entry which is preliminary data.</text>
</comment>
<dbReference type="PANTHER" id="PTHR35867:SF1">
    <property type="entry name" value="PROTEIN RSEC"/>
    <property type="match status" value="1"/>
</dbReference>
<keyword evidence="1" id="KW-1133">Transmembrane helix</keyword>
<dbReference type="PIRSF" id="PIRSF004923">
    <property type="entry name" value="RseC"/>
    <property type="match status" value="1"/>
</dbReference>